<feature type="chain" id="PRO_5042469859" evidence="3">
    <location>
        <begin position="28"/>
        <end position="551"/>
    </location>
</feature>
<feature type="compositionally biased region" description="Basic residues" evidence="2">
    <location>
        <begin position="347"/>
        <end position="358"/>
    </location>
</feature>
<feature type="compositionally biased region" description="Polar residues" evidence="2">
    <location>
        <begin position="372"/>
        <end position="385"/>
    </location>
</feature>
<gene>
    <name evidence="4" type="ORF">B0T23DRAFT_418466</name>
</gene>
<dbReference type="Proteomes" id="UP001285908">
    <property type="component" value="Unassembled WGS sequence"/>
</dbReference>
<keyword evidence="5" id="KW-1185">Reference proteome</keyword>
<feature type="compositionally biased region" description="Low complexity" evidence="2">
    <location>
        <begin position="396"/>
        <end position="407"/>
    </location>
</feature>
<keyword evidence="1" id="KW-0175">Coiled coil</keyword>
<keyword evidence="3" id="KW-0732">Signal</keyword>
<evidence type="ECO:0000313" key="4">
    <source>
        <dbReference type="EMBL" id="KAK3497517.1"/>
    </source>
</evidence>
<feature type="region of interest" description="Disordered" evidence="2">
    <location>
        <begin position="296"/>
        <end position="443"/>
    </location>
</feature>
<sequence length="551" mass="62228">MPASHAFFLLNPTFFFLLLLLLHHILSCLTPLSRANLTLSSSARLHISNSYRAPHLIITSIPFRFPDARIQATKQLQGQVTAYKGSRIMSRTPPNSESLLRHDLEGFSRDLLGLHTRFQEMFPVLATSSASASTAADVTASLEHQVSQEVMAKVKQEVTNINLRVDDLQQRLNAQGGDIYRSWIQPLQAKTQRIEEEMATIREENTKRQQAEEKMRGELFVVIHKMQAEIEELKKARNQGSVEEMEMQQEYGFFPRNLREMDSPDHRDLAAPRELPFTDENVQSYTSSALVPFSSQVDKHTDAPSTKELGLDLTTRPANRGQQVAASLQNTHRYTSSTDSELPIPATKRRSHSGRHPGTRLASESDNDNDLESTTSANRGSTSQFYLRPGRYSQGTAATTTATTSRSRSPRRSLDAEFRVRDPSRFTSKLESHSARRRSTPSHSARDILLDHELDVSFLSIPSRSQPSRRTKTANELIDRHLSFIPNGWRTIIANTAKQLSAEDWDCSDARVLKKLEEHCPAFSNLEEILPDVKMAVPALRELMRELGRHP</sequence>
<evidence type="ECO:0000256" key="1">
    <source>
        <dbReference type="SAM" id="Coils"/>
    </source>
</evidence>
<feature type="coiled-coil region" evidence="1">
    <location>
        <begin position="151"/>
        <end position="243"/>
    </location>
</feature>
<feature type="compositionally biased region" description="Polar residues" evidence="2">
    <location>
        <begin position="316"/>
        <end position="340"/>
    </location>
</feature>
<organism evidence="4 5">
    <name type="scientific">Neurospora hispaniola</name>
    <dbReference type="NCBI Taxonomy" id="588809"/>
    <lineage>
        <taxon>Eukaryota</taxon>
        <taxon>Fungi</taxon>
        <taxon>Dikarya</taxon>
        <taxon>Ascomycota</taxon>
        <taxon>Pezizomycotina</taxon>
        <taxon>Sordariomycetes</taxon>
        <taxon>Sordariomycetidae</taxon>
        <taxon>Sordariales</taxon>
        <taxon>Sordariaceae</taxon>
        <taxon>Neurospora</taxon>
    </lineage>
</organism>
<dbReference type="GeneID" id="87877303"/>
<accession>A0AAJ0ID85</accession>
<feature type="signal peptide" evidence="3">
    <location>
        <begin position="1"/>
        <end position="27"/>
    </location>
</feature>
<proteinExistence type="predicted"/>
<evidence type="ECO:0000256" key="2">
    <source>
        <dbReference type="SAM" id="MobiDB-lite"/>
    </source>
</evidence>
<comment type="caution">
    <text evidence="4">The sequence shown here is derived from an EMBL/GenBank/DDBJ whole genome shotgun (WGS) entry which is preliminary data.</text>
</comment>
<dbReference type="RefSeq" id="XP_062695781.1">
    <property type="nucleotide sequence ID" value="XM_062839681.1"/>
</dbReference>
<name>A0AAJ0ID85_9PEZI</name>
<protein>
    <submittedName>
        <fullName evidence="4">Uncharacterized protein</fullName>
    </submittedName>
</protein>
<feature type="compositionally biased region" description="Basic and acidic residues" evidence="2">
    <location>
        <begin position="412"/>
        <end position="434"/>
    </location>
</feature>
<evidence type="ECO:0000313" key="5">
    <source>
        <dbReference type="Proteomes" id="UP001285908"/>
    </source>
</evidence>
<reference evidence="4 5" key="1">
    <citation type="journal article" date="2023" name="Mol. Phylogenet. Evol.">
        <title>Genome-scale phylogeny and comparative genomics of the fungal order Sordariales.</title>
        <authorList>
            <person name="Hensen N."/>
            <person name="Bonometti L."/>
            <person name="Westerberg I."/>
            <person name="Brannstrom I.O."/>
            <person name="Guillou S."/>
            <person name="Cros-Aarteil S."/>
            <person name="Calhoun S."/>
            <person name="Haridas S."/>
            <person name="Kuo A."/>
            <person name="Mondo S."/>
            <person name="Pangilinan J."/>
            <person name="Riley R."/>
            <person name="LaButti K."/>
            <person name="Andreopoulos B."/>
            <person name="Lipzen A."/>
            <person name="Chen C."/>
            <person name="Yan M."/>
            <person name="Daum C."/>
            <person name="Ng V."/>
            <person name="Clum A."/>
            <person name="Steindorff A."/>
            <person name="Ohm R.A."/>
            <person name="Martin F."/>
            <person name="Silar P."/>
            <person name="Natvig D.O."/>
            <person name="Lalanne C."/>
            <person name="Gautier V."/>
            <person name="Ament-Velasquez S.L."/>
            <person name="Kruys A."/>
            <person name="Hutchinson M.I."/>
            <person name="Powell A.J."/>
            <person name="Barry K."/>
            <person name="Miller A.N."/>
            <person name="Grigoriev I.V."/>
            <person name="Debuchy R."/>
            <person name="Gladieux P."/>
            <person name="Hiltunen Thoren M."/>
            <person name="Johannesson H."/>
        </authorList>
    </citation>
    <scope>NUCLEOTIDE SEQUENCE [LARGE SCALE GENOMIC DNA]</scope>
    <source>
        <strain evidence="4 5">FGSC 10403</strain>
    </source>
</reference>
<dbReference type="AlphaFoldDB" id="A0AAJ0ID85"/>
<dbReference type="EMBL" id="JAULSX010000002">
    <property type="protein sequence ID" value="KAK3497517.1"/>
    <property type="molecule type" value="Genomic_DNA"/>
</dbReference>
<evidence type="ECO:0000256" key="3">
    <source>
        <dbReference type="SAM" id="SignalP"/>
    </source>
</evidence>